<dbReference type="Gene3D" id="3.40.50.1000">
    <property type="entry name" value="HAD superfamily/HAD-like"/>
    <property type="match status" value="1"/>
</dbReference>
<dbReference type="SUPFAM" id="SSF81653">
    <property type="entry name" value="Calcium ATPase, transduction domain A"/>
    <property type="match status" value="1"/>
</dbReference>
<dbReference type="SUPFAM" id="SSF55008">
    <property type="entry name" value="HMA, heavy metal-associated domain"/>
    <property type="match status" value="1"/>
</dbReference>
<dbReference type="InterPro" id="IPR006121">
    <property type="entry name" value="HMA_dom"/>
</dbReference>
<feature type="transmembrane region" description="Helical" evidence="15">
    <location>
        <begin position="748"/>
        <end position="767"/>
    </location>
</feature>
<dbReference type="RefSeq" id="WP_119557854.1">
    <property type="nucleotide sequence ID" value="NZ_QXMN01000056.1"/>
</dbReference>
<dbReference type="OrthoDB" id="8552908at2"/>
<dbReference type="InterPro" id="IPR023298">
    <property type="entry name" value="ATPase_P-typ_TM_dom_sf"/>
</dbReference>
<evidence type="ECO:0000256" key="9">
    <source>
        <dbReference type="ARBA" id="ARBA00022840"/>
    </source>
</evidence>
<dbReference type="InterPro" id="IPR027256">
    <property type="entry name" value="P-typ_ATPase_IB"/>
</dbReference>
<dbReference type="NCBIfam" id="TIGR01525">
    <property type="entry name" value="ATPase-IB_hvy"/>
    <property type="match status" value="1"/>
</dbReference>
<dbReference type="EMBL" id="QXMN01000056">
    <property type="protein sequence ID" value="RIX74018.1"/>
    <property type="molecule type" value="Genomic_DNA"/>
</dbReference>
<evidence type="ECO:0000256" key="3">
    <source>
        <dbReference type="ARBA" id="ARBA00022448"/>
    </source>
</evidence>
<dbReference type="InterPro" id="IPR008250">
    <property type="entry name" value="ATPase_P-typ_transduc_dom_A_sf"/>
</dbReference>
<keyword evidence="14 15" id="KW-0472">Membrane</keyword>
<comment type="caution">
    <text evidence="17">The sequence shown here is derived from an EMBL/GenBank/DDBJ whole genome shotgun (WGS) entry which is preliminary data.</text>
</comment>
<dbReference type="InterPro" id="IPR001757">
    <property type="entry name" value="P_typ_ATPase"/>
</dbReference>
<evidence type="ECO:0000313" key="18">
    <source>
        <dbReference type="Proteomes" id="UP000265619"/>
    </source>
</evidence>
<feature type="transmembrane region" description="Helical" evidence="15">
    <location>
        <begin position="133"/>
        <end position="152"/>
    </location>
</feature>
<dbReference type="Pfam" id="PF00702">
    <property type="entry name" value="Hydrolase"/>
    <property type="match status" value="1"/>
</dbReference>
<evidence type="ECO:0000256" key="13">
    <source>
        <dbReference type="ARBA" id="ARBA00023065"/>
    </source>
</evidence>
<evidence type="ECO:0000256" key="4">
    <source>
        <dbReference type="ARBA" id="ARBA00022475"/>
    </source>
</evidence>
<sequence>MQASAALAAFPSVPSSAEGDARADAWQLLDDPAEWAAFGRPVGGDSGRWESQVAVEGMHCAGCAFTVEAALSRVPGVTEVQVNAASRRARVVWSAAATRPSRWFEASARAGYPLLPAGSRTARETRSRELRMALWRWLVAGFCMMQVMMYAYPAYVARPGDMTADAAQLLRWASWVLTLPVVLFSCGPFFRSAWRDLRIGRIGMDLPVTFGVVITFVVSTAATFDPTGPLGHEVYFDSLTMFVFFLLTGRWLEARLRDRTAGALEALMHRLPDSVERLGPEGEWVRVAVRRLAAGDVVRVRPGEAFPADGTVIDGDTTADEALLTGESRPVPRPCGDRVLAGSHNLSAVVQVRITSVGEDTRFAQIVRLMENAALDKPRLAWLADRVARPFLLAVLACAVGAGALWWSVDPGKALMVAVAVLIVTCPCALSLATPAAMLASAGALARGGVLTSNLQAMEALASVDTVVFDKTGTLTGGTPRLERVYCRQGLRPGDALEIGAALAALSLHPAARAIVNAWRAQFRAPPGWRVSDLRETAGQGVAAFLRRGENDEGGRLVRLGSASFCAVPPLEVDAAQIHLSDAEGWIASFVLAEELRPDAAQTVAALEAQGLSVRLLSGDRENAARAIGAQAGIAAVQGDCAPEDKLEVLWKLQAAGREVAMVGDGLNDGPSLARANASFAFGQAVPLSRARADFVVLGDALQAIPAAIAQARRTLRVVRQNLFWAAAYNALCVPLAVVGWLPPWLAGLGMAGSSLLVVLNAARLAAPAKKAAVV</sequence>
<keyword evidence="5" id="KW-0597">Phosphoprotein</keyword>
<dbReference type="FunFam" id="2.70.150.10:FF:000002">
    <property type="entry name" value="Copper-transporting ATPase 1, putative"/>
    <property type="match status" value="1"/>
</dbReference>
<dbReference type="NCBIfam" id="TIGR01494">
    <property type="entry name" value="ATPase_P-type"/>
    <property type="match status" value="2"/>
</dbReference>
<keyword evidence="10" id="KW-0460">Magnesium</keyword>
<evidence type="ECO:0000256" key="7">
    <source>
        <dbReference type="ARBA" id="ARBA00022723"/>
    </source>
</evidence>
<dbReference type="SUPFAM" id="SSF56784">
    <property type="entry name" value="HAD-like"/>
    <property type="match status" value="1"/>
</dbReference>
<dbReference type="GO" id="GO:0005886">
    <property type="term" value="C:plasma membrane"/>
    <property type="evidence" value="ECO:0007669"/>
    <property type="project" value="UniProtKB-SubCell"/>
</dbReference>
<evidence type="ECO:0000256" key="11">
    <source>
        <dbReference type="ARBA" id="ARBA00022967"/>
    </source>
</evidence>
<dbReference type="Pfam" id="PF00403">
    <property type="entry name" value="HMA"/>
    <property type="match status" value="1"/>
</dbReference>
<accession>A0A9X8CZH5</accession>
<dbReference type="GO" id="GO:0043682">
    <property type="term" value="F:P-type divalent copper transporter activity"/>
    <property type="evidence" value="ECO:0007669"/>
    <property type="project" value="TreeGrafter"/>
</dbReference>
<keyword evidence="3" id="KW-0813">Transport</keyword>
<organism evidence="17 18">
    <name type="scientific">Acidovorax cavernicola</name>
    <dbReference type="NCBI Taxonomy" id="1675792"/>
    <lineage>
        <taxon>Bacteria</taxon>
        <taxon>Pseudomonadati</taxon>
        <taxon>Pseudomonadota</taxon>
        <taxon>Betaproteobacteria</taxon>
        <taxon>Burkholderiales</taxon>
        <taxon>Comamonadaceae</taxon>
        <taxon>Acidovorax</taxon>
    </lineage>
</organism>
<dbReference type="PANTHER" id="PTHR43520:SF5">
    <property type="entry name" value="CATION-TRANSPORTING P-TYPE ATPASE-RELATED"/>
    <property type="match status" value="1"/>
</dbReference>
<feature type="domain" description="HMA" evidence="16">
    <location>
        <begin position="49"/>
        <end position="115"/>
    </location>
</feature>
<feature type="transmembrane region" description="Helical" evidence="15">
    <location>
        <begin position="723"/>
        <end position="742"/>
    </location>
</feature>
<proteinExistence type="inferred from homology"/>
<dbReference type="GO" id="GO:0005524">
    <property type="term" value="F:ATP binding"/>
    <property type="evidence" value="ECO:0007669"/>
    <property type="project" value="UniProtKB-UniRule"/>
</dbReference>
<feature type="transmembrane region" description="Helical" evidence="15">
    <location>
        <begin position="234"/>
        <end position="252"/>
    </location>
</feature>
<evidence type="ECO:0000256" key="6">
    <source>
        <dbReference type="ARBA" id="ARBA00022692"/>
    </source>
</evidence>
<dbReference type="GO" id="GO:0005507">
    <property type="term" value="F:copper ion binding"/>
    <property type="evidence" value="ECO:0007669"/>
    <property type="project" value="TreeGrafter"/>
</dbReference>
<dbReference type="Gene3D" id="2.70.150.10">
    <property type="entry name" value="Calcium-transporting ATPase, cytoplasmic transduction domain A"/>
    <property type="match status" value="1"/>
</dbReference>
<gene>
    <name evidence="17" type="ORF">D3H34_28155</name>
</gene>
<feature type="transmembrane region" description="Helical" evidence="15">
    <location>
        <begin position="387"/>
        <end position="409"/>
    </location>
</feature>
<keyword evidence="11" id="KW-1278">Translocase</keyword>
<protein>
    <submittedName>
        <fullName evidence="17">Cation-transporting P-type ATPase</fullName>
    </submittedName>
</protein>
<comment type="subcellular location">
    <subcellularLocation>
        <location evidence="1">Cell membrane</location>
        <topology evidence="1">Multi-pass membrane protein</topology>
    </subcellularLocation>
</comment>
<feature type="transmembrane region" description="Helical" evidence="15">
    <location>
        <begin position="415"/>
        <end position="439"/>
    </location>
</feature>
<dbReference type="AlphaFoldDB" id="A0A9X8CZH5"/>
<keyword evidence="9 15" id="KW-0067">ATP-binding</keyword>
<dbReference type="PROSITE" id="PS50846">
    <property type="entry name" value="HMA_2"/>
    <property type="match status" value="1"/>
</dbReference>
<dbReference type="Gene3D" id="3.40.1110.10">
    <property type="entry name" value="Calcium-transporting ATPase, cytoplasmic domain N"/>
    <property type="match status" value="1"/>
</dbReference>
<evidence type="ECO:0000256" key="1">
    <source>
        <dbReference type="ARBA" id="ARBA00004651"/>
    </source>
</evidence>
<dbReference type="CDD" id="cd02079">
    <property type="entry name" value="P-type_ATPase_HM"/>
    <property type="match status" value="1"/>
</dbReference>
<keyword evidence="8 15" id="KW-0547">Nucleotide-binding</keyword>
<evidence type="ECO:0000256" key="12">
    <source>
        <dbReference type="ARBA" id="ARBA00022989"/>
    </source>
</evidence>
<comment type="similarity">
    <text evidence="2 15">Belongs to the cation transport ATPase (P-type) (TC 3.A.3) family. Type IB subfamily.</text>
</comment>
<evidence type="ECO:0000256" key="5">
    <source>
        <dbReference type="ARBA" id="ARBA00022553"/>
    </source>
</evidence>
<dbReference type="InterPro" id="IPR018303">
    <property type="entry name" value="ATPase_P-typ_P_site"/>
</dbReference>
<keyword evidence="7 15" id="KW-0479">Metal-binding</keyword>
<evidence type="ECO:0000313" key="17">
    <source>
        <dbReference type="EMBL" id="RIX74018.1"/>
    </source>
</evidence>
<dbReference type="PROSITE" id="PS00154">
    <property type="entry name" value="ATPASE_E1_E2"/>
    <property type="match status" value="1"/>
</dbReference>
<dbReference type="InterPro" id="IPR059000">
    <property type="entry name" value="ATPase_P-type_domA"/>
</dbReference>
<name>A0A9X8CZH5_9BURK</name>
<dbReference type="Proteomes" id="UP000265619">
    <property type="component" value="Unassembled WGS sequence"/>
</dbReference>
<dbReference type="GO" id="GO:0016887">
    <property type="term" value="F:ATP hydrolysis activity"/>
    <property type="evidence" value="ECO:0007669"/>
    <property type="project" value="InterPro"/>
</dbReference>
<dbReference type="CDD" id="cd00371">
    <property type="entry name" value="HMA"/>
    <property type="match status" value="1"/>
</dbReference>
<dbReference type="InterPro" id="IPR023214">
    <property type="entry name" value="HAD_sf"/>
</dbReference>
<evidence type="ECO:0000256" key="10">
    <source>
        <dbReference type="ARBA" id="ARBA00022842"/>
    </source>
</evidence>
<dbReference type="GO" id="GO:0055070">
    <property type="term" value="P:copper ion homeostasis"/>
    <property type="evidence" value="ECO:0007669"/>
    <property type="project" value="TreeGrafter"/>
</dbReference>
<keyword evidence="4 15" id="KW-1003">Cell membrane</keyword>
<dbReference type="InterPro" id="IPR036163">
    <property type="entry name" value="HMA_dom_sf"/>
</dbReference>
<dbReference type="Gene3D" id="3.30.70.100">
    <property type="match status" value="1"/>
</dbReference>
<evidence type="ECO:0000256" key="8">
    <source>
        <dbReference type="ARBA" id="ARBA00022741"/>
    </source>
</evidence>
<dbReference type="InterPro" id="IPR023299">
    <property type="entry name" value="ATPase_P-typ_cyto_dom_N"/>
</dbReference>
<keyword evidence="12 15" id="KW-1133">Transmembrane helix</keyword>
<keyword evidence="6 15" id="KW-0812">Transmembrane</keyword>
<feature type="transmembrane region" description="Helical" evidence="15">
    <location>
        <begin position="172"/>
        <end position="190"/>
    </location>
</feature>
<dbReference type="Pfam" id="PF00122">
    <property type="entry name" value="E1-E2_ATPase"/>
    <property type="match status" value="1"/>
</dbReference>
<keyword evidence="18" id="KW-1185">Reference proteome</keyword>
<evidence type="ECO:0000259" key="16">
    <source>
        <dbReference type="PROSITE" id="PS50846"/>
    </source>
</evidence>
<dbReference type="InterPro" id="IPR036412">
    <property type="entry name" value="HAD-like_sf"/>
</dbReference>
<evidence type="ECO:0000256" key="14">
    <source>
        <dbReference type="ARBA" id="ARBA00023136"/>
    </source>
</evidence>
<reference evidence="17 18" key="1">
    <citation type="submission" date="2018-09" db="EMBL/GenBank/DDBJ databases">
        <title>Acidovorax cavernicola nov. sp. isolated from Gruta de las Maravillas (Aracena, Spain).</title>
        <authorList>
            <person name="Jurado V."/>
            <person name="Gutierrez-Patricio S."/>
            <person name="Gonzalez-Pimentel J.L."/>
            <person name="Miller A.Z."/>
            <person name="Laiz L."/>
            <person name="Saiz-Jimenez C."/>
        </authorList>
    </citation>
    <scope>NUCLEOTIDE SEQUENCE [LARGE SCALE GENOMIC DNA]</scope>
    <source>
        <strain evidence="17 18">1011MAR4D40.2</strain>
    </source>
</reference>
<keyword evidence="13" id="KW-0406">Ion transport</keyword>
<evidence type="ECO:0000256" key="15">
    <source>
        <dbReference type="RuleBase" id="RU362081"/>
    </source>
</evidence>
<evidence type="ECO:0000256" key="2">
    <source>
        <dbReference type="ARBA" id="ARBA00006024"/>
    </source>
</evidence>
<dbReference type="PRINTS" id="PR00119">
    <property type="entry name" value="CATATPASE"/>
</dbReference>
<feature type="transmembrane region" description="Helical" evidence="15">
    <location>
        <begin position="202"/>
        <end position="222"/>
    </location>
</feature>
<dbReference type="PANTHER" id="PTHR43520">
    <property type="entry name" value="ATP7, ISOFORM B"/>
    <property type="match status" value="1"/>
</dbReference>
<dbReference type="SUPFAM" id="SSF81665">
    <property type="entry name" value="Calcium ATPase, transmembrane domain M"/>
    <property type="match status" value="1"/>
</dbReference>